<dbReference type="EMBL" id="CASHSV030000409">
    <property type="protein sequence ID" value="CAJ2662045.1"/>
    <property type="molecule type" value="Genomic_DNA"/>
</dbReference>
<evidence type="ECO:0000313" key="1">
    <source>
        <dbReference type="EMBL" id="CAJ2662045.1"/>
    </source>
</evidence>
<keyword evidence="2" id="KW-1185">Reference proteome</keyword>
<evidence type="ECO:0000313" key="2">
    <source>
        <dbReference type="Proteomes" id="UP001177021"/>
    </source>
</evidence>
<protein>
    <submittedName>
        <fullName evidence="1">Uncharacterized protein</fullName>
    </submittedName>
</protein>
<sequence length="302" mass="34651">MDFHTPTYASSSENHHFYFHQNSTKTYCQSLIFFLSKGVSSSDFVLLLTANPRILRSSLEKRIIPRFELLSRFLKTNKDIIACLIIGSNLSAYPYERIVANINLMTDFGVCNSAIASLFQRCQPIFGSTDLIKLLEEVKGLGYDPSTTTFGTALMAKMNIKLWNRKVDTFKKWGWSDEVVSRAFRSHPAVMLVSIGKINLVMSFWVNQLGWNSLAITKKPLVLRYSLEKRIIPRALVLQYLLMKGLRKKDASLVNPFNYTEDLFLDKFVFSSKEESDYLLKLYEEKMKLANTKEKKGMPSTT</sequence>
<dbReference type="Proteomes" id="UP001177021">
    <property type="component" value="Unassembled WGS sequence"/>
</dbReference>
<name>A0ACB0KZM0_TRIPR</name>
<comment type="caution">
    <text evidence="1">The sequence shown here is derived from an EMBL/GenBank/DDBJ whole genome shotgun (WGS) entry which is preliminary data.</text>
</comment>
<proteinExistence type="predicted"/>
<reference evidence="1" key="1">
    <citation type="submission" date="2023-10" db="EMBL/GenBank/DDBJ databases">
        <authorList>
            <person name="Rodriguez Cubillos JULIANA M."/>
            <person name="De Vega J."/>
        </authorList>
    </citation>
    <scope>NUCLEOTIDE SEQUENCE</scope>
</reference>
<gene>
    <name evidence="1" type="ORF">MILVUS5_LOCUS27666</name>
</gene>
<organism evidence="1 2">
    <name type="scientific">Trifolium pratense</name>
    <name type="common">Red clover</name>
    <dbReference type="NCBI Taxonomy" id="57577"/>
    <lineage>
        <taxon>Eukaryota</taxon>
        <taxon>Viridiplantae</taxon>
        <taxon>Streptophyta</taxon>
        <taxon>Embryophyta</taxon>
        <taxon>Tracheophyta</taxon>
        <taxon>Spermatophyta</taxon>
        <taxon>Magnoliopsida</taxon>
        <taxon>eudicotyledons</taxon>
        <taxon>Gunneridae</taxon>
        <taxon>Pentapetalae</taxon>
        <taxon>rosids</taxon>
        <taxon>fabids</taxon>
        <taxon>Fabales</taxon>
        <taxon>Fabaceae</taxon>
        <taxon>Papilionoideae</taxon>
        <taxon>50 kb inversion clade</taxon>
        <taxon>NPAAA clade</taxon>
        <taxon>Hologalegina</taxon>
        <taxon>IRL clade</taxon>
        <taxon>Trifolieae</taxon>
        <taxon>Trifolium</taxon>
    </lineage>
</organism>
<accession>A0ACB0KZM0</accession>